<keyword evidence="2" id="KW-1185">Reference proteome</keyword>
<dbReference type="Gene3D" id="3.40.50.300">
    <property type="entry name" value="P-loop containing nucleotide triphosphate hydrolases"/>
    <property type="match status" value="1"/>
</dbReference>
<dbReference type="PANTHER" id="PTHR47691:SF3">
    <property type="entry name" value="HTH-TYPE TRANSCRIPTIONAL REGULATOR RV0890C-RELATED"/>
    <property type="match status" value="1"/>
</dbReference>
<name>A0ABV8FT84_9ACTN</name>
<evidence type="ECO:0000313" key="2">
    <source>
        <dbReference type="Proteomes" id="UP001595847"/>
    </source>
</evidence>
<evidence type="ECO:0008006" key="3">
    <source>
        <dbReference type="Google" id="ProtNLM"/>
    </source>
</evidence>
<evidence type="ECO:0000313" key="1">
    <source>
        <dbReference type="EMBL" id="MFC3998217.1"/>
    </source>
</evidence>
<accession>A0ABV8FT84</accession>
<comment type="caution">
    <text evidence="1">The sequence shown here is derived from an EMBL/GenBank/DDBJ whole genome shotgun (WGS) entry which is preliminary data.</text>
</comment>
<protein>
    <recommendedName>
        <fullName evidence="3">Tetratricopeptide repeat protein</fullName>
    </recommendedName>
</protein>
<dbReference type="SUPFAM" id="SSF48452">
    <property type="entry name" value="TPR-like"/>
    <property type="match status" value="1"/>
</dbReference>
<dbReference type="EMBL" id="JBHSBH010000012">
    <property type="protein sequence ID" value="MFC3998217.1"/>
    <property type="molecule type" value="Genomic_DNA"/>
</dbReference>
<dbReference type="SUPFAM" id="SSF52540">
    <property type="entry name" value="P-loop containing nucleoside triphosphate hydrolases"/>
    <property type="match status" value="1"/>
</dbReference>
<gene>
    <name evidence="1" type="ORF">ACFOVU_19990</name>
</gene>
<dbReference type="PANTHER" id="PTHR47691">
    <property type="entry name" value="REGULATOR-RELATED"/>
    <property type="match status" value="1"/>
</dbReference>
<dbReference type="RefSeq" id="WP_378535845.1">
    <property type="nucleotide sequence ID" value="NZ_JBHSBH010000012.1"/>
</dbReference>
<reference evidence="2" key="1">
    <citation type="journal article" date="2019" name="Int. J. Syst. Evol. Microbiol.">
        <title>The Global Catalogue of Microorganisms (GCM) 10K type strain sequencing project: providing services to taxonomists for standard genome sequencing and annotation.</title>
        <authorList>
            <consortium name="The Broad Institute Genomics Platform"/>
            <consortium name="The Broad Institute Genome Sequencing Center for Infectious Disease"/>
            <person name="Wu L."/>
            <person name="Ma J."/>
        </authorList>
    </citation>
    <scope>NUCLEOTIDE SEQUENCE [LARGE SCALE GENOMIC DNA]</scope>
    <source>
        <strain evidence="2">TBRC 1826</strain>
    </source>
</reference>
<dbReference type="Gene3D" id="1.25.40.10">
    <property type="entry name" value="Tetratricopeptide repeat domain"/>
    <property type="match status" value="1"/>
</dbReference>
<sequence>MSGTSNSSHGRVSGTLIQIGTLNGSLLAGETGGEAPREVRLVPATTSVFQNRTAELARLDSWAEAAANGGSRLWNIVAPLGLGATALALTWINRNRHLFGDAQIVMDCGGGLGEGRGRGIEEVCDRYFRRIELETEGRAAGSLTDKIELFRSLTEGRSVVLLLDDAQSAAQVRPFLSNLPGLLTIATSRHPLPGLADARPRRLTLGPMPDDAVAAMFTDILESADRAGTEPDAMAELIRLCAGIPLIAGHAAGLLYDRPELTVAELVERMAERGRLAALEDGHEDDMVRPSSVFDVSYAELSPHAADAYRALGLHPTRDFDAWLAGALFPDDPGRGEAALRELVRRGLVRADPAGRYLMDDLTYEHAGILARRLSAAEERERVRRRIADYYLHGAVAADTAMSQRWRLGPLYGSPSPCPLPDFAAARNRPEGGARRQGDPPAPGEWVAENLAAIMACMERSGRVWDGGRPEPGYNWQMGEATNAYFTANGRTDERATLLAWAEEDARACGHPDALARIRVQQGEMLLGADRVDAAEERFLAALAAAETGTEPRGQAAALEWLGITERRRGRAREALVYFDRSWPLLDPERKRSHALHHMHRADAFAVLGERDRALECYAAALACFREHARTAGRDNANEGKVLVGQAELLAAERPREARTLFEEALDLFRAAKRPYQEAKALEALGDLAADDGAAGAEYWRAALAVYERILNADAAARVRAKLDGGEGAH</sequence>
<dbReference type="InterPro" id="IPR011990">
    <property type="entry name" value="TPR-like_helical_dom_sf"/>
</dbReference>
<dbReference type="InterPro" id="IPR027417">
    <property type="entry name" value="P-loop_NTPase"/>
</dbReference>
<proteinExistence type="predicted"/>
<dbReference type="Proteomes" id="UP001595847">
    <property type="component" value="Unassembled WGS sequence"/>
</dbReference>
<organism evidence="1 2">
    <name type="scientific">Nocardiopsis sediminis</name>
    <dbReference type="NCBI Taxonomy" id="1778267"/>
    <lineage>
        <taxon>Bacteria</taxon>
        <taxon>Bacillati</taxon>
        <taxon>Actinomycetota</taxon>
        <taxon>Actinomycetes</taxon>
        <taxon>Streptosporangiales</taxon>
        <taxon>Nocardiopsidaceae</taxon>
        <taxon>Nocardiopsis</taxon>
    </lineage>
</organism>